<organism evidence="1 2">
    <name type="scientific">Streblomastix strix</name>
    <dbReference type="NCBI Taxonomy" id="222440"/>
    <lineage>
        <taxon>Eukaryota</taxon>
        <taxon>Metamonada</taxon>
        <taxon>Preaxostyla</taxon>
        <taxon>Oxymonadida</taxon>
        <taxon>Streblomastigidae</taxon>
        <taxon>Streblomastix</taxon>
    </lineage>
</organism>
<evidence type="ECO:0000313" key="1">
    <source>
        <dbReference type="EMBL" id="KAA6381986.1"/>
    </source>
</evidence>
<name>A0A5J4VHY1_9EUKA</name>
<evidence type="ECO:0000313" key="2">
    <source>
        <dbReference type="Proteomes" id="UP000324800"/>
    </source>
</evidence>
<dbReference type="EMBL" id="SNRW01007022">
    <property type="protein sequence ID" value="KAA6381986.1"/>
    <property type="molecule type" value="Genomic_DNA"/>
</dbReference>
<dbReference type="AlphaFoldDB" id="A0A5J4VHY1"/>
<sequence>MLEQLNSAEREYSGAYDQTVFSEAYRNPLDVLNKIHSDLVFERIDLDSPVKDASGTAAIYSTNPYQEYYDGSEDEMDKVVSKWLKLQKNEVKQIPEGSIEKIPQTKQKKATVNEELEQYLADW</sequence>
<accession>A0A5J4VHY1</accession>
<proteinExistence type="predicted"/>
<protein>
    <submittedName>
        <fullName evidence="1">Uncharacterized protein</fullName>
    </submittedName>
</protein>
<comment type="caution">
    <text evidence="1">The sequence shown here is derived from an EMBL/GenBank/DDBJ whole genome shotgun (WGS) entry which is preliminary data.</text>
</comment>
<gene>
    <name evidence="1" type="ORF">EZS28_022486</name>
</gene>
<dbReference type="Proteomes" id="UP000324800">
    <property type="component" value="Unassembled WGS sequence"/>
</dbReference>
<reference evidence="1 2" key="1">
    <citation type="submission" date="2019-03" db="EMBL/GenBank/DDBJ databases">
        <title>Single cell metagenomics reveals metabolic interactions within the superorganism composed of flagellate Streblomastix strix and complex community of Bacteroidetes bacteria on its surface.</title>
        <authorList>
            <person name="Treitli S.C."/>
            <person name="Kolisko M."/>
            <person name="Husnik F."/>
            <person name="Keeling P."/>
            <person name="Hampl V."/>
        </authorList>
    </citation>
    <scope>NUCLEOTIDE SEQUENCE [LARGE SCALE GENOMIC DNA]</scope>
    <source>
        <strain evidence="1">ST1C</strain>
    </source>
</reference>